<keyword evidence="1" id="KW-0812">Transmembrane</keyword>
<gene>
    <name evidence="2" type="ORF">EQY75_08540</name>
</gene>
<dbReference type="KEGG" id="mur:EQY75_08540"/>
<keyword evidence="1" id="KW-0472">Membrane</keyword>
<dbReference type="AlphaFoldDB" id="A0A411EA62"/>
<dbReference type="OrthoDB" id="289051at2"/>
<dbReference type="InterPro" id="IPR046125">
    <property type="entry name" value="DUF6122"/>
</dbReference>
<keyword evidence="1" id="KW-1133">Transmembrane helix</keyword>
<protein>
    <recommendedName>
        <fullName evidence="4">LexA-binding, inner membrane-associated hydrolase</fullName>
    </recommendedName>
</protein>
<dbReference type="Pfam" id="PF19617">
    <property type="entry name" value="DUF6122"/>
    <property type="match status" value="1"/>
</dbReference>
<dbReference type="EMBL" id="CP035544">
    <property type="protein sequence ID" value="QBA64569.1"/>
    <property type="molecule type" value="Genomic_DNA"/>
</dbReference>
<feature type="transmembrane region" description="Helical" evidence="1">
    <location>
        <begin position="6"/>
        <end position="23"/>
    </location>
</feature>
<evidence type="ECO:0000313" key="3">
    <source>
        <dbReference type="Proteomes" id="UP000290889"/>
    </source>
</evidence>
<organism evidence="2 3">
    <name type="scientific">Muriicola soli</name>
    <dbReference type="NCBI Taxonomy" id="2507538"/>
    <lineage>
        <taxon>Bacteria</taxon>
        <taxon>Pseudomonadati</taxon>
        <taxon>Bacteroidota</taxon>
        <taxon>Flavobacteriia</taxon>
        <taxon>Flavobacteriales</taxon>
        <taxon>Flavobacteriaceae</taxon>
        <taxon>Muriicola</taxon>
    </lineage>
</organism>
<feature type="transmembrane region" description="Helical" evidence="1">
    <location>
        <begin position="67"/>
        <end position="94"/>
    </location>
</feature>
<evidence type="ECO:0000313" key="2">
    <source>
        <dbReference type="EMBL" id="QBA64569.1"/>
    </source>
</evidence>
<sequence>MLRFFLHYGIHFIIPVVVGLLFFKNNQKRVILILLAAILIDLDHLLADPIFDPHRCSINYHFLHQYWAVAVYILFLLIKPLRIWGIGLLIHILADWTDCLLMGFENGM</sequence>
<evidence type="ECO:0008006" key="4">
    <source>
        <dbReference type="Google" id="ProtNLM"/>
    </source>
</evidence>
<accession>A0A411EA62</accession>
<dbReference type="RefSeq" id="WP_129604942.1">
    <property type="nucleotide sequence ID" value="NZ_CP035544.1"/>
</dbReference>
<reference evidence="2 3" key="1">
    <citation type="submission" date="2019-01" db="EMBL/GenBank/DDBJ databases">
        <title>Muriicola soli sp. nov., isolated from soil.</title>
        <authorList>
            <person name="Kang H.J."/>
            <person name="Kim S.B."/>
        </authorList>
    </citation>
    <scope>NUCLEOTIDE SEQUENCE [LARGE SCALE GENOMIC DNA]</scope>
    <source>
        <strain evidence="2 3">MMS17-SY002</strain>
    </source>
</reference>
<dbReference type="Proteomes" id="UP000290889">
    <property type="component" value="Chromosome"/>
</dbReference>
<feature type="transmembrane region" description="Helical" evidence="1">
    <location>
        <begin position="30"/>
        <end position="47"/>
    </location>
</feature>
<keyword evidence="3" id="KW-1185">Reference proteome</keyword>
<name>A0A411EA62_9FLAO</name>
<evidence type="ECO:0000256" key="1">
    <source>
        <dbReference type="SAM" id="Phobius"/>
    </source>
</evidence>
<proteinExistence type="predicted"/>